<feature type="compositionally biased region" description="Pro residues" evidence="7">
    <location>
        <begin position="270"/>
        <end position="287"/>
    </location>
</feature>
<accession>A0ABR4QNY8</accession>
<dbReference type="CDD" id="cd00086">
    <property type="entry name" value="homeodomain"/>
    <property type="match status" value="1"/>
</dbReference>
<dbReference type="SUPFAM" id="SSF46689">
    <property type="entry name" value="Homeodomain-like"/>
    <property type="match status" value="1"/>
</dbReference>
<keyword evidence="10" id="KW-1185">Reference proteome</keyword>
<evidence type="ECO:0000313" key="9">
    <source>
        <dbReference type="EMBL" id="KAL5111451.1"/>
    </source>
</evidence>
<organism evidence="9 10">
    <name type="scientific">Taenia crassiceps</name>
    <dbReference type="NCBI Taxonomy" id="6207"/>
    <lineage>
        <taxon>Eukaryota</taxon>
        <taxon>Metazoa</taxon>
        <taxon>Spiralia</taxon>
        <taxon>Lophotrochozoa</taxon>
        <taxon>Platyhelminthes</taxon>
        <taxon>Cestoda</taxon>
        <taxon>Eucestoda</taxon>
        <taxon>Cyclophyllidea</taxon>
        <taxon>Taeniidae</taxon>
        <taxon>Taenia</taxon>
    </lineage>
</organism>
<evidence type="ECO:0000256" key="5">
    <source>
        <dbReference type="PROSITE-ProRule" id="PRU00108"/>
    </source>
</evidence>
<feature type="region of interest" description="Disordered" evidence="7">
    <location>
        <begin position="267"/>
        <end position="298"/>
    </location>
</feature>
<evidence type="ECO:0000256" key="4">
    <source>
        <dbReference type="ARBA" id="ARBA00023242"/>
    </source>
</evidence>
<gene>
    <name evidence="9" type="ORF">TcWFU_001775</name>
</gene>
<keyword evidence="2 5" id="KW-0238">DNA-binding</keyword>
<dbReference type="InterPro" id="IPR017970">
    <property type="entry name" value="Homeobox_CS"/>
</dbReference>
<evidence type="ECO:0000256" key="6">
    <source>
        <dbReference type="RuleBase" id="RU000682"/>
    </source>
</evidence>
<dbReference type="InterPro" id="IPR050649">
    <property type="entry name" value="Paired_Homeobox_TFs"/>
</dbReference>
<evidence type="ECO:0000256" key="3">
    <source>
        <dbReference type="ARBA" id="ARBA00023155"/>
    </source>
</evidence>
<evidence type="ECO:0000259" key="8">
    <source>
        <dbReference type="PROSITE" id="PS50071"/>
    </source>
</evidence>
<evidence type="ECO:0000256" key="7">
    <source>
        <dbReference type="SAM" id="MobiDB-lite"/>
    </source>
</evidence>
<keyword evidence="3 5" id="KW-0371">Homeobox</keyword>
<dbReference type="InterPro" id="IPR001356">
    <property type="entry name" value="HD"/>
</dbReference>
<dbReference type="Proteomes" id="UP001651158">
    <property type="component" value="Unassembled WGS sequence"/>
</dbReference>
<feature type="DNA-binding region" description="Homeobox" evidence="5">
    <location>
        <begin position="93"/>
        <end position="152"/>
    </location>
</feature>
<dbReference type="PANTHER" id="PTHR24329:SF543">
    <property type="entry name" value="FI01017P-RELATED"/>
    <property type="match status" value="1"/>
</dbReference>
<dbReference type="Pfam" id="PF00046">
    <property type="entry name" value="Homeodomain"/>
    <property type="match status" value="1"/>
</dbReference>
<evidence type="ECO:0000256" key="1">
    <source>
        <dbReference type="ARBA" id="ARBA00004123"/>
    </source>
</evidence>
<sequence>MAESSSNVANVVVVAAAAATTANTAENPDIFDFHKSRNNTFNTFHSSSPHPLYSPVLGHQHKQSYSSLIVSTRAENTLNLNMCTNSNEEKQKKRRNRTTFTSFQLNEMERIFQKTHYPDVYAREQLALRTGLTEARVQVWFQNRRAKWRKRERLCNGTGINGAGTISPMPSVFPYSEFSDSTGVFTDSLRKSFEYSEVPFPSDIVGGNKLPYSAEYSPFLCNPMRPNGQQKACFSRYVRTSPNQAPFDEASRIFSSLMPKLCSPVVDCSSPPPPPPPILPPHPPPPQHNQHQPQTHVQQDSQLCFNLHGNLKTPDGISRLMKEWPEAEDVRWVLHNGQWSKQHQSGITARTQSLMYTPTFDGYAKQYGIHESDETILSTLNK</sequence>
<proteinExistence type="predicted"/>
<evidence type="ECO:0000313" key="10">
    <source>
        <dbReference type="Proteomes" id="UP001651158"/>
    </source>
</evidence>
<feature type="domain" description="Homeobox" evidence="8">
    <location>
        <begin position="91"/>
        <end position="151"/>
    </location>
</feature>
<dbReference type="PANTHER" id="PTHR24329">
    <property type="entry name" value="HOMEOBOX PROTEIN ARISTALESS"/>
    <property type="match status" value="1"/>
</dbReference>
<feature type="compositionally biased region" description="Low complexity" evidence="7">
    <location>
        <begin position="288"/>
        <end position="298"/>
    </location>
</feature>
<dbReference type="EMBL" id="JAKROA010000001">
    <property type="protein sequence ID" value="KAL5111451.1"/>
    <property type="molecule type" value="Genomic_DNA"/>
</dbReference>
<dbReference type="SMART" id="SM00389">
    <property type="entry name" value="HOX"/>
    <property type="match status" value="1"/>
</dbReference>
<dbReference type="PRINTS" id="PR00031">
    <property type="entry name" value="HTHREPRESSR"/>
</dbReference>
<comment type="subcellular location">
    <subcellularLocation>
        <location evidence="1 5 6">Nucleus</location>
    </subcellularLocation>
</comment>
<evidence type="ECO:0000256" key="2">
    <source>
        <dbReference type="ARBA" id="ARBA00023125"/>
    </source>
</evidence>
<comment type="caution">
    <text evidence="9">The sequence shown here is derived from an EMBL/GenBank/DDBJ whole genome shotgun (WGS) entry which is preliminary data.</text>
</comment>
<dbReference type="InterPro" id="IPR009057">
    <property type="entry name" value="Homeodomain-like_sf"/>
</dbReference>
<name>A0ABR4QNY8_9CEST</name>
<protein>
    <submittedName>
        <fullName evidence="9">Homeobox protein aristaless-like 4</fullName>
    </submittedName>
</protein>
<keyword evidence="4 5" id="KW-0539">Nucleus</keyword>
<dbReference type="Gene3D" id="1.10.10.60">
    <property type="entry name" value="Homeodomain-like"/>
    <property type="match status" value="1"/>
</dbReference>
<dbReference type="PROSITE" id="PS00027">
    <property type="entry name" value="HOMEOBOX_1"/>
    <property type="match status" value="1"/>
</dbReference>
<dbReference type="PROSITE" id="PS50071">
    <property type="entry name" value="HOMEOBOX_2"/>
    <property type="match status" value="1"/>
</dbReference>
<dbReference type="InterPro" id="IPR000047">
    <property type="entry name" value="HTH_motif"/>
</dbReference>
<reference evidence="9 10" key="1">
    <citation type="journal article" date="2022" name="Front. Cell. Infect. Microbiol.">
        <title>The Genomes of Two Strains of Taenia crassiceps the Animal Model for the Study of Human Cysticercosis.</title>
        <authorList>
            <person name="Bobes R.J."/>
            <person name="Estrada K."/>
            <person name="Rios-Valencia D.G."/>
            <person name="Calderon-Gallegos A."/>
            <person name="de la Torre P."/>
            <person name="Carrero J.C."/>
            <person name="Sanchez-Flores A."/>
            <person name="Laclette J.P."/>
        </authorList>
    </citation>
    <scope>NUCLEOTIDE SEQUENCE [LARGE SCALE GENOMIC DNA]</scope>
    <source>
        <strain evidence="9">WFUcys</strain>
    </source>
</reference>